<dbReference type="Gene3D" id="3.60.15.10">
    <property type="entry name" value="Ribonuclease Z/Hydroxyacylglutathione hydrolase-like"/>
    <property type="match status" value="1"/>
</dbReference>
<protein>
    <submittedName>
        <fullName evidence="2">MBL fold metallo-hydrolase</fullName>
    </submittedName>
</protein>
<keyword evidence="3" id="KW-1185">Reference proteome</keyword>
<dbReference type="PANTHER" id="PTHR42951">
    <property type="entry name" value="METALLO-BETA-LACTAMASE DOMAIN-CONTAINING"/>
    <property type="match status" value="1"/>
</dbReference>
<dbReference type="InterPro" id="IPR001279">
    <property type="entry name" value="Metallo-B-lactamas"/>
</dbReference>
<dbReference type="GeneID" id="97550124"/>
<dbReference type="PANTHER" id="PTHR42951:SF17">
    <property type="entry name" value="METALLO-BETA-LACTAMASE DOMAIN-CONTAINING PROTEIN"/>
    <property type="match status" value="1"/>
</dbReference>
<dbReference type="RefSeq" id="WP_109969325.1">
    <property type="nucleotide sequence ID" value="NZ_CP176093.1"/>
</dbReference>
<evidence type="ECO:0000313" key="3">
    <source>
        <dbReference type="Proteomes" id="UP000245657"/>
    </source>
</evidence>
<gene>
    <name evidence="2" type="ORF">DK846_12750</name>
</gene>
<dbReference type="InterPro" id="IPR050855">
    <property type="entry name" value="NDM-1-like"/>
</dbReference>
<dbReference type="Pfam" id="PF00753">
    <property type="entry name" value="Lactamase_B"/>
    <property type="match status" value="1"/>
</dbReference>
<feature type="domain" description="Metallo-beta-lactamase" evidence="1">
    <location>
        <begin position="14"/>
        <end position="203"/>
    </location>
</feature>
<dbReference type="SMART" id="SM00849">
    <property type="entry name" value="Lactamase_B"/>
    <property type="match status" value="1"/>
</dbReference>
<accession>A0A2V2N1V8</accession>
<reference evidence="2 3" key="1">
    <citation type="submission" date="2018-05" db="EMBL/GenBank/DDBJ databases">
        <title>Draft genome of Methanospirillum lacunae Ki8-1.</title>
        <authorList>
            <person name="Dueholm M.S."/>
            <person name="Nielsen P.H."/>
            <person name="Bakmann L.F."/>
            <person name="Otzen D.E."/>
        </authorList>
    </citation>
    <scope>NUCLEOTIDE SEQUENCE [LARGE SCALE GENOMIC DNA]</scope>
    <source>
        <strain evidence="2 3">Ki8-1</strain>
    </source>
</reference>
<dbReference type="CDD" id="cd07721">
    <property type="entry name" value="yflN-like_MBL-fold"/>
    <property type="match status" value="1"/>
</dbReference>
<dbReference type="GO" id="GO:0016787">
    <property type="term" value="F:hydrolase activity"/>
    <property type="evidence" value="ECO:0007669"/>
    <property type="project" value="UniProtKB-KW"/>
</dbReference>
<dbReference type="Proteomes" id="UP000245657">
    <property type="component" value="Unassembled WGS sequence"/>
</dbReference>
<dbReference type="AlphaFoldDB" id="A0A2V2N1V8"/>
<keyword evidence="2" id="KW-0378">Hydrolase</keyword>
<evidence type="ECO:0000313" key="2">
    <source>
        <dbReference type="EMBL" id="PWR71706.1"/>
    </source>
</evidence>
<evidence type="ECO:0000259" key="1">
    <source>
        <dbReference type="SMART" id="SM00849"/>
    </source>
</evidence>
<dbReference type="InterPro" id="IPR036866">
    <property type="entry name" value="RibonucZ/Hydroxyglut_hydro"/>
</dbReference>
<dbReference type="EMBL" id="QGMY01000008">
    <property type="protein sequence ID" value="PWR71706.1"/>
    <property type="molecule type" value="Genomic_DNA"/>
</dbReference>
<comment type="caution">
    <text evidence="2">The sequence shown here is derived from an EMBL/GenBank/DDBJ whole genome shotgun (WGS) entry which is preliminary data.</text>
</comment>
<organism evidence="2 3">
    <name type="scientific">Methanospirillum lacunae</name>
    <dbReference type="NCBI Taxonomy" id="668570"/>
    <lineage>
        <taxon>Archaea</taxon>
        <taxon>Methanobacteriati</taxon>
        <taxon>Methanobacteriota</taxon>
        <taxon>Stenosarchaea group</taxon>
        <taxon>Methanomicrobia</taxon>
        <taxon>Methanomicrobiales</taxon>
        <taxon>Methanospirillaceae</taxon>
        <taxon>Methanospirillum</taxon>
    </lineage>
</organism>
<dbReference type="OrthoDB" id="197151at2157"/>
<sequence length="223" mass="24388">MEIIPGIHQVDGVNGNCFIIVRDELTLIDTGMPKNSAKIVTYIQDTLNRKPSDLKTIILTHFHIDHVGDADDIKKLSGAKVAIHEADADYVAGRKIQPVPKGVMGWIFKLLIPLFFGSRPVEPEIKLKDGDTIAGLISIHTPGHTPGSICLFDPASKILFAGDVLRFNGNKIRIGPSSLDLNEIKQSINKIAAIDFDIMLSGHGIPLRPDASVKVREFAKRNT</sequence>
<proteinExistence type="predicted"/>
<dbReference type="SUPFAM" id="SSF56281">
    <property type="entry name" value="Metallo-hydrolase/oxidoreductase"/>
    <property type="match status" value="1"/>
</dbReference>
<name>A0A2V2N1V8_9EURY</name>